<gene>
    <name evidence="7" type="primary">hepT</name>
    <name evidence="7" type="ORF">NCTC10327_01725</name>
</gene>
<organism evidence="7 8">
    <name type="scientific">Actinobaculum suis</name>
    <dbReference type="NCBI Taxonomy" id="1657"/>
    <lineage>
        <taxon>Bacteria</taxon>
        <taxon>Bacillati</taxon>
        <taxon>Actinomycetota</taxon>
        <taxon>Actinomycetes</taxon>
        <taxon>Actinomycetales</taxon>
        <taxon>Actinomycetaceae</taxon>
        <taxon>Actinobaculum</taxon>
    </lineage>
</organism>
<dbReference type="PANTHER" id="PTHR12001">
    <property type="entry name" value="GERANYLGERANYL PYROPHOSPHATE SYNTHASE"/>
    <property type="match status" value="1"/>
</dbReference>
<dbReference type="EMBL" id="UYIO01000001">
    <property type="protein sequence ID" value="VDG77101.1"/>
    <property type="molecule type" value="Genomic_DNA"/>
</dbReference>
<evidence type="ECO:0000256" key="4">
    <source>
        <dbReference type="ARBA" id="ARBA00022723"/>
    </source>
</evidence>
<evidence type="ECO:0000313" key="8">
    <source>
        <dbReference type="Proteomes" id="UP000269974"/>
    </source>
</evidence>
<evidence type="ECO:0000256" key="2">
    <source>
        <dbReference type="ARBA" id="ARBA00006706"/>
    </source>
</evidence>
<name>A0A1B9BD74_9ACTO</name>
<keyword evidence="4" id="KW-0479">Metal-binding</keyword>
<evidence type="ECO:0000256" key="5">
    <source>
        <dbReference type="ARBA" id="ARBA00022842"/>
    </source>
</evidence>
<dbReference type="RefSeq" id="WP_065414962.1">
    <property type="nucleotide sequence ID" value="NZ_MASX01000024.1"/>
</dbReference>
<dbReference type="SFLD" id="SFLDS00005">
    <property type="entry name" value="Isoprenoid_Synthase_Type_I"/>
    <property type="match status" value="1"/>
</dbReference>
<dbReference type="GO" id="GO:0008299">
    <property type="term" value="P:isoprenoid biosynthetic process"/>
    <property type="evidence" value="ECO:0007669"/>
    <property type="project" value="InterPro"/>
</dbReference>
<dbReference type="PROSITE" id="PS00444">
    <property type="entry name" value="POLYPRENYL_SYNTHASE_2"/>
    <property type="match status" value="1"/>
</dbReference>
<keyword evidence="3 6" id="KW-0808">Transferase</keyword>
<accession>A0A1B9BD74</accession>
<dbReference type="GO" id="GO:0046872">
    <property type="term" value="F:metal ion binding"/>
    <property type="evidence" value="ECO:0007669"/>
    <property type="project" value="UniProtKB-KW"/>
</dbReference>
<dbReference type="Pfam" id="PF00348">
    <property type="entry name" value="polyprenyl_synt"/>
    <property type="match status" value="1"/>
</dbReference>
<dbReference type="SUPFAM" id="SSF48576">
    <property type="entry name" value="Terpenoid synthases"/>
    <property type="match status" value="2"/>
</dbReference>
<evidence type="ECO:0000313" key="7">
    <source>
        <dbReference type="EMBL" id="VDG77101.1"/>
    </source>
</evidence>
<dbReference type="SFLD" id="SFLDG01017">
    <property type="entry name" value="Polyprenyl_Transferase_Like"/>
    <property type="match status" value="1"/>
</dbReference>
<comment type="similarity">
    <text evidence="2 6">Belongs to the FPP/GGPP synthase family.</text>
</comment>
<reference evidence="7 8" key="1">
    <citation type="submission" date="2018-11" db="EMBL/GenBank/DDBJ databases">
        <authorList>
            <consortium name="Pathogen Informatics"/>
        </authorList>
    </citation>
    <scope>NUCLEOTIDE SEQUENCE [LARGE SCALE GENOMIC DNA]</scope>
    <source>
        <strain evidence="7 8">NCTC10327</strain>
    </source>
</reference>
<dbReference type="InterPro" id="IPR000092">
    <property type="entry name" value="Polyprenyl_synt"/>
</dbReference>
<proteinExistence type="inferred from homology"/>
<keyword evidence="5" id="KW-0460">Magnesium</keyword>
<dbReference type="AlphaFoldDB" id="A0A1B9BD74"/>
<dbReference type="Gene3D" id="1.10.600.10">
    <property type="entry name" value="Farnesyl Diphosphate Synthase"/>
    <property type="match status" value="2"/>
</dbReference>
<sequence>MSQTNATVLTSRVEERLAKVERLLDTHASLDDLRVAAMTTYLQKAGGKRLRPALTLLCSYLGPNPEDPQVEQVAAAIELTHLASLYHDDVMDDAPYRRGKPAAQVVFGNSAAILAGDILFARANALMANLSPRAVHDHSVTFARLCRGQLSEWLGPEVGDPENEFSQRSYYLQVLADKTGSLIAAAAREGVYAAGGTAQIARVVEEFGEKIGVAFQLTDDYIDVMSDSTELGKTAGTDVREGVDTMPTILLRERQAAGELDSRGQRILELVDAARQRSSRTCVRAGAALAGATSTGLADAAPAGAASAGTASAGAASAGTAPAGAASAGAASAGTDLASGMSDAELQEAVELLRGHAVMEETLAMARQWCAEAIAALAAIPEAEIREALASFAWSAVERNA</sequence>
<dbReference type="EC" id="2.5.1.30" evidence="7"/>
<comment type="caution">
    <text evidence="7">The sequence shown here is derived from an EMBL/GenBank/DDBJ whole genome shotgun (WGS) entry which is preliminary data.</text>
</comment>
<dbReference type="InterPro" id="IPR008949">
    <property type="entry name" value="Isoprenoid_synthase_dom_sf"/>
</dbReference>
<comment type="cofactor">
    <cofactor evidence="1">
        <name>Mg(2+)</name>
        <dbReference type="ChEBI" id="CHEBI:18420"/>
    </cofactor>
</comment>
<dbReference type="InterPro" id="IPR033749">
    <property type="entry name" value="Polyprenyl_synt_CS"/>
</dbReference>
<dbReference type="CDD" id="cd00685">
    <property type="entry name" value="Trans_IPPS_HT"/>
    <property type="match status" value="1"/>
</dbReference>
<protein>
    <submittedName>
        <fullName evidence="7">Heptaprenyl diphosphate synthase component II</fullName>
        <ecNumber evidence="7">2.5.1.30</ecNumber>
    </submittedName>
</protein>
<evidence type="ECO:0000256" key="6">
    <source>
        <dbReference type="RuleBase" id="RU004466"/>
    </source>
</evidence>
<dbReference type="Proteomes" id="UP000269974">
    <property type="component" value="Unassembled WGS sequence"/>
</dbReference>
<evidence type="ECO:0000256" key="1">
    <source>
        <dbReference type="ARBA" id="ARBA00001946"/>
    </source>
</evidence>
<dbReference type="PANTHER" id="PTHR12001:SF69">
    <property type="entry name" value="ALL TRANS-POLYPRENYL-DIPHOSPHATE SYNTHASE PDSS1"/>
    <property type="match status" value="1"/>
</dbReference>
<dbReference type="GO" id="GO:0000010">
    <property type="term" value="F:heptaprenyl diphosphate synthase activity"/>
    <property type="evidence" value="ECO:0007669"/>
    <property type="project" value="UniProtKB-EC"/>
</dbReference>
<evidence type="ECO:0000256" key="3">
    <source>
        <dbReference type="ARBA" id="ARBA00022679"/>
    </source>
</evidence>